<feature type="compositionally biased region" description="Polar residues" evidence="1">
    <location>
        <begin position="316"/>
        <end position="339"/>
    </location>
</feature>
<protein>
    <submittedName>
        <fullName evidence="2">Fk506-binding protein</fullName>
    </submittedName>
</protein>
<evidence type="ECO:0000313" key="3">
    <source>
        <dbReference type="Proteomes" id="UP001149090"/>
    </source>
</evidence>
<feature type="compositionally biased region" description="Polar residues" evidence="1">
    <location>
        <begin position="53"/>
        <end position="62"/>
    </location>
</feature>
<feature type="region of interest" description="Disordered" evidence="1">
    <location>
        <begin position="316"/>
        <end position="342"/>
    </location>
</feature>
<organism evidence="2 3">
    <name type="scientific">Anaeramoeba ignava</name>
    <name type="common">Anaerobic marine amoeba</name>
    <dbReference type="NCBI Taxonomy" id="1746090"/>
    <lineage>
        <taxon>Eukaryota</taxon>
        <taxon>Metamonada</taxon>
        <taxon>Anaeramoebidae</taxon>
        <taxon>Anaeramoeba</taxon>
    </lineage>
</organism>
<keyword evidence="3" id="KW-1185">Reference proteome</keyword>
<evidence type="ECO:0000256" key="1">
    <source>
        <dbReference type="SAM" id="MobiDB-lite"/>
    </source>
</evidence>
<dbReference type="AlphaFoldDB" id="A0A9Q0LXW2"/>
<dbReference type="EMBL" id="JAPDFW010000006">
    <property type="protein sequence ID" value="KAJ5080626.1"/>
    <property type="molecule type" value="Genomic_DNA"/>
</dbReference>
<dbReference type="OrthoDB" id="5842926at2759"/>
<proteinExistence type="predicted"/>
<feature type="region of interest" description="Disordered" evidence="1">
    <location>
        <begin position="1"/>
        <end position="105"/>
    </location>
</feature>
<feature type="compositionally biased region" description="Polar residues" evidence="1">
    <location>
        <begin position="36"/>
        <end position="46"/>
    </location>
</feature>
<feature type="compositionally biased region" description="Basic and acidic residues" evidence="1">
    <location>
        <begin position="63"/>
        <end position="91"/>
    </location>
</feature>
<name>A0A9Q0LXW2_ANAIG</name>
<dbReference type="Proteomes" id="UP001149090">
    <property type="component" value="Unassembled WGS sequence"/>
</dbReference>
<evidence type="ECO:0000313" key="2">
    <source>
        <dbReference type="EMBL" id="KAJ5080626.1"/>
    </source>
</evidence>
<sequence>MKLGKAPIPFLASKPLQQRANENKNKNKNKKNNNNVSVRSRTSSLSNKKEQNQTRQRSSSISNKEDEEKLQSENEPKTNENEKLRKVKTETPQKTPKTKSQTKQQKNIETFAKNFSANSISEFSSLPENLDFFLAKQSQNIRSENPQVFNQNEAISLLIDERNDTKEIKKMLTSVSFSVELALMKLENLGRSENYSHNFTMNDPMNYNSQRVQLIMKENGLLKSQNLEMKNAIEQLQNKIHQDHLSDSLQNPKAVELERQNNKLQAMIKHLQQENLDLKLSSTEPKSSNQIPRENIVLKEKLFAAENKIQELEQHLSGQIQSPQFSVKQSENQQENPQNAMEEAKKLYSKQIDDQQKKISLLENQIKEIRAKKKIFEEKIRKEEKDQAKQLIRQIMNEVYHSIQDEFQDENSYDGKAVQKTSANIIRTHTLNALKNFDSKISQEDSKSDN</sequence>
<feature type="compositionally biased region" description="Low complexity" evidence="1">
    <location>
        <begin position="92"/>
        <end position="105"/>
    </location>
</feature>
<accession>A0A9Q0LXW2</accession>
<gene>
    <name evidence="2" type="ORF">M0811_13942</name>
</gene>
<reference evidence="2" key="1">
    <citation type="submission" date="2022-10" db="EMBL/GenBank/DDBJ databases">
        <title>Novel sulphate-reducing endosymbionts in the free-living metamonad Anaeramoeba.</title>
        <authorList>
            <person name="Jerlstrom-Hultqvist J."/>
            <person name="Cepicka I."/>
            <person name="Gallot-Lavallee L."/>
            <person name="Salas-Leiva D."/>
            <person name="Curtis B.A."/>
            <person name="Zahonova K."/>
            <person name="Pipaliya S."/>
            <person name="Dacks J."/>
            <person name="Roger A.J."/>
        </authorList>
    </citation>
    <scope>NUCLEOTIDE SEQUENCE</scope>
    <source>
        <strain evidence="2">BMAN</strain>
    </source>
</reference>
<comment type="caution">
    <text evidence="2">The sequence shown here is derived from an EMBL/GenBank/DDBJ whole genome shotgun (WGS) entry which is preliminary data.</text>
</comment>